<proteinExistence type="inferred from homology"/>
<comment type="similarity">
    <text evidence="2">Belongs to the OXA1/ALB3/YidC (TC 2.A.9.2) family.</text>
</comment>
<dbReference type="Proteomes" id="UP000694864">
    <property type="component" value="Chromosome 18"/>
</dbReference>
<evidence type="ECO:0000313" key="8">
    <source>
        <dbReference type="Proteomes" id="UP000694864"/>
    </source>
</evidence>
<feature type="compositionally biased region" description="Basic residues" evidence="6">
    <location>
        <begin position="153"/>
        <end position="163"/>
    </location>
</feature>
<keyword evidence="3 7" id="KW-0812">Transmembrane</keyword>
<accession>A0ABM0XDS1</accession>
<dbReference type="PANTHER" id="PTHR12428:SF67">
    <property type="entry name" value="MITOCHONDRIAL INNER MEMBRANE PROTEIN OXA1"/>
    <property type="match status" value="1"/>
</dbReference>
<evidence type="ECO:0000256" key="4">
    <source>
        <dbReference type="ARBA" id="ARBA00022989"/>
    </source>
</evidence>
<evidence type="ECO:0000256" key="2">
    <source>
        <dbReference type="ARBA" id="ARBA00010583"/>
    </source>
</evidence>
<protein>
    <submittedName>
        <fullName evidence="9">Mitochondrial inner membrane protein OXA1-like</fullName>
    </submittedName>
</protein>
<reference evidence="9" key="2">
    <citation type="submission" date="2025-08" db="UniProtKB">
        <authorList>
            <consortium name="RefSeq"/>
        </authorList>
    </citation>
    <scope>IDENTIFICATION</scope>
    <source>
        <tissue evidence="9">Leaf</tissue>
    </source>
</reference>
<evidence type="ECO:0000256" key="3">
    <source>
        <dbReference type="ARBA" id="ARBA00022692"/>
    </source>
</evidence>
<evidence type="ECO:0000313" key="9">
    <source>
        <dbReference type="RefSeq" id="XP_010484414.1"/>
    </source>
</evidence>
<dbReference type="PANTHER" id="PTHR12428">
    <property type="entry name" value="OXA1"/>
    <property type="match status" value="1"/>
</dbReference>
<evidence type="ECO:0000256" key="7">
    <source>
        <dbReference type="SAM" id="Phobius"/>
    </source>
</evidence>
<evidence type="ECO:0000256" key="1">
    <source>
        <dbReference type="ARBA" id="ARBA00004141"/>
    </source>
</evidence>
<reference evidence="8" key="1">
    <citation type="journal article" date="2014" name="Nat. Commun.">
        <title>The emerging biofuel crop Camelina sativa retains a highly undifferentiated hexaploid genome structure.</title>
        <authorList>
            <person name="Kagale S."/>
            <person name="Koh C."/>
            <person name="Nixon J."/>
            <person name="Bollina V."/>
            <person name="Clarke W.E."/>
            <person name="Tuteja R."/>
            <person name="Spillane C."/>
            <person name="Robinson S.J."/>
            <person name="Links M.G."/>
            <person name="Clarke C."/>
            <person name="Higgins E.E."/>
            <person name="Huebert T."/>
            <person name="Sharpe A.G."/>
            <person name="Parkin I.A."/>
        </authorList>
    </citation>
    <scope>NUCLEOTIDE SEQUENCE [LARGE SCALE GENOMIC DNA]</scope>
    <source>
        <strain evidence="8">cv. DH55</strain>
    </source>
</reference>
<keyword evidence="8" id="KW-1185">Reference proteome</keyword>
<gene>
    <name evidence="9" type="primary">LOC104762757</name>
</gene>
<organism evidence="8 9">
    <name type="scientific">Camelina sativa</name>
    <name type="common">False flax</name>
    <name type="synonym">Myagrum sativum</name>
    <dbReference type="NCBI Taxonomy" id="90675"/>
    <lineage>
        <taxon>Eukaryota</taxon>
        <taxon>Viridiplantae</taxon>
        <taxon>Streptophyta</taxon>
        <taxon>Embryophyta</taxon>
        <taxon>Tracheophyta</taxon>
        <taxon>Spermatophyta</taxon>
        <taxon>Magnoliopsida</taxon>
        <taxon>eudicotyledons</taxon>
        <taxon>Gunneridae</taxon>
        <taxon>Pentapetalae</taxon>
        <taxon>rosids</taxon>
        <taxon>malvids</taxon>
        <taxon>Brassicales</taxon>
        <taxon>Brassicaceae</taxon>
        <taxon>Camelineae</taxon>
        <taxon>Camelina</taxon>
    </lineage>
</organism>
<dbReference type="GeneID" id="104762757"/>
<dbReference type="RefSeq" id="XP_010484414.1">
    <property type="nucleotide sequence ID" value="XM_010486112.2"/>
</dbReference>
<comment type="subcellular location">
    <subcellularLocation>
        <location evidence="1">Membrane</location>
        <topology evidence="1">Multi-pass membrane protein</topology>
    </subcellularLocation>
</comment>
<evidence type="ECO:0000256" key="5">
    <source>
        <dbReference type="ARBA" id="ARBA00023136"/>
    </source>
</evidence>
<name>A0ABM0XDS1_CAMSA</name>
<feature type="region of interest" description="Disordered" evidence="6">
    <location>
        <begin position="121"/>
        <end position="163"/>
    </location>
</feature>
<sequence>MHFNLYFVAFILCSLFLLPYAATIGSLFYDHMQLMKPRLESIREEMQNKGMDSVTMAEGQKEMKNLFKEYGVTLFTPMKGMLIQRPLFICFFSCCTFIPNRRGIVVYQSKYSRQARQLIHSQKQTLPPSPVNPRATSLSPVSKRLKALESQVKGRKKNNSKKR</sequence>
<keyword evidence="5 7" id="KW-0472">Membrane</keyword>
<keyword evidence="4 7" id="KW-1133">Transmembrane helix</keyword>
<evidence type="ECO:0000256" key="6">
    <source>
        <dbReference type="SAM" id="MobiDB-lite"/>
    </source>
</evidence>
<feature type="transmembrane region" description="Helical" evidence="7">
    <location>
        <begin position="6"/>
        <end position="29"/>
    </location>
</feature>
<dbReference type="InterPro" id="IPR001708">
    <property type="entry name" value="YidC/ALB3/OXA1/COX18"/>
</dbReference>